<feature type="domain" description="PD-(D/E)XK endonuclease-like" evidence="4">
    <location>
        <begin position="97"/>
        <end position="225"/>
    </location>
</feature>
<dbReference type="GO" id="GO:0004386">
    <property type="term" value="F:helicase activity"/>
    <property type="evidence" value="ECO:0007669"/>
    <property type="project" value="UniProtKB-KW"/>
</dbReference>
<evidence type="ECO:0000256" key="1">
    <source>
        <dbReference type="ARBA" id="ARBA00022763"/>
    </source>
</evidence>
<proteinExistence type="predicted"/>
<keyword evidence="2" id="KW-0347">Helicase</keyword>
<dbReference type="Gene3D" id="3.90.320.10">
    <property type="match status" value="1"/>
</dbReference>
<dbReference type="GO" id="GO:0006281">
    <property type="term" value="P:DNA repair"/>
    <property type="evidence" value="ECO:0007669"/>
    <property type="project" value="UniProtKB-KW"/>
</dbReference>
<accession>A0AAC9YSK6</accession>
<evidence type="ECO:0000256" key="3">
    <source>
        <dbReference type="ARBA" id="ARBA00023204"/>
    </source>
</evidence>
<keyword evidence="1" id="KW-0227">DNA damage</keyword>
<evidence type="ECO:0000259" key="4">
    <source>
        <dbReference type="Pfam" id="PF12705"/>
    </source>
</evidence>
<keyword evidence="2" id="KW-0547">Nucleotide-binding</keyword>
<dbReference type="InterPro" id="IPR038726">
    <property type="entry name" value="PDDEXK_AddAB-type"/>
</dbReference>
<dbReference type="Proteomes" id="UP000217144">
    <property type="component" value="Chromosome"/>
</dbReference>
<dbReference type="KEGG" id="plan:A1s21148_04210"/>
<dbReference type="AlphaFoldDB" id="A0AAC9YSK6"/>
<dbReference type="EMBL" id="CP016769">
    <property type="protein sequence ID" value="ASY10723.1"/>
    <property type="molecule type" value="Genomic_DNA"/>
</dbReference>
<keyword evidence="2" id="KW-0378">Hydrolase</keyword>
<keyword evidence="2" id="KW-0067">ATP-binding</keyword>
<name>A0AAC9YSK6_9ACTN</name>
<dbReference type="RefSeq" id="WP_095671211.1">
    <property type="nucleotide sequence ID" value="NZ_CP016769.1"/>
</dbReference>
<dbReference type="Pfam" id="PF12705">
    <property type="entry name" value="PDDEXK_1"/>
    <property type="match status" value="1"/>
</dbReference>
<evidence type="ECO:0000313" key="6">
    <source>
        <dbReference type="Proteomes" id="UP000217144"/>
    </source>
</evidence>
<sequence length="234" mass="25917">MSPSTNSKIVKPEKPARDTIAPSDLTFGLSTCKRCLWIKYWFKVTMPGQFPLVKPLSSAQEEHFRRASMPDLDPSLAPGVVKQWGQWVKSAPIEINGEATRWRILGIYDLLAHYDDGSVGIIDCKVSDSDRDNAQFYAPQLEAYAYALENPEKGKPFPVSSMGLLVWKLAGVTPTADGAHGFGVTQHYLHVTRDQAQFKSLIADLINVIEGDLPEAGVDCDTCNYLTKRLSLES</sequence>
<gene>
    <name evidence="5" type="ORF">A1s21148_04210</name>
</gene>
<reference evidence="5 6" key="1">
    <citation type="submission" date="2016-07" db="EMBL/GenBank/DDBJ databases">
        <title>High microdiversification within the ubiquitous acI lineage of Actinobacteria.</title>
        <authorList>
            <person name="Neuenschwander S.M."/>
            <person name="Salcher M."/>
            <person name="Ghai R."/>
            <person name="Pernthaler J."/>
        </authorList>
    </citation>
    <scope>NUCLEOTIDE SEQUENCE [LARGE SCALE GENOMIC DNA]</scope>
    <source>
        <strain evidence="5">MMS-21-148</strain>
    </source>
</reference>
<protein>
    <submittedName>
        <fullName evidence="5">PD-(D/E)XK nuclease-like protein</fullName>
    </submittedName>
</protein>
<keyword evidence="6" id="KW-1185">Reference proteome</keyword>
<evidence type="ECO:0000256" key="2">
    <source>
        <dbReference type="ARBA" id="ARBA00022806"/>
    </source>
</evidence>
<keyword evidence="3" id="KW-0234">DNA repair</keyword>
<organism evidence="5 6">
    <name type="scientific">Candidatus Planktophila lacus</name>
    <dbReference type="NCBI Taxonomy" id="1884913"/>
    <lineage>
        <taxon>Bacteria</taxon>
        <taxon>Bacillati</taxon>
        <taxon>Actinomycetota</taxon>
        <taxon>Actinomycetes</taxon>
        <taxon>Candidatus Nanopelagicales</taxon>
        <taxon>Candidatus Nanopelagicaceae</taxon>
        <taxon>Candidatus Planktophila</taxon>
    </lineage>
</organism>
<evidence type="ECO:0000313" key="5">
    <source>
        <dbReference type="EMBL" id="ASY10723.1"/>
    </source>
</evidence>
<dbReference type="InterPro" id="IPR011604">
    <property type="entry name" value="PDDEXK-like_dom_sf"/>
</dbReference>